<evidence type="ECO:0000256" key="1">
    <source>
        <dbReference type="ARBA" id="ARBA00023054"/>
    </source>
</evidence>
<dbReference type="InterPro" id="IPR005379">
    <property type="entry name" value="FDM1-5/IDN2_XH"/>
</dbReference>
<evidence type="ECO:0000259" key="6">
    <source>
        <dbReference type="Pfam" id="PF03470"/>
    </source>
</evidence>
<dbReference type="GO" id="GO:0080188">
    <property type="term" value="P:gene silencing by siRNA-directed DNA methylation"/>
    <property type="evidence" value="ECO:0007669"/>
    <property type="project" value="InterPro"/>
</dbReference>
<name>A0A835IEX8_9MAGN</name>
<dbReference type="PANTHER" id="PTHR21596:SF3">
    <property type="entry name" value="FACTOR OF DNA METHYLATION 1-RELATED"/>
    <property type="match status" value="1"/>
</dbReference>
<dbReference type="Pfam" id="PF03470">
    <property type="entry name" value="zf-XS"/>
    <property type="match status" value="1"/>
</dbReference>
<dbReference type="EMBL" id="JADFTS010000003">
    <property type="protein sequence ID" value="KAF9616561.1"/>
    <property type="molecule type" value="Genomic_DNA"/>
</dbReference>
<gene>
    <name evidence="7" type="ORF">IFM89_030328</name>
</gene>
<dbReference type="OrthoDB" id="1892195at2759"/>
<dbReference type="AlphaFoldDB" id="A0A835IEX8"/>
<comment type="caution">
    <text evidence="7">The sequence shown here is derived from an EMBL/GenBank/DDBJ whole genome shotgun (WGS) entry which is preliminary data.</text>
</comment>
<keyword evidence="1 3" id="KW-0175">Coiled coil</keyword>
<evidence type="ECO:0000256" key="3">
    <source>
        <dbReference type="SAM" id="Coils"/>
    </source>
</evidence>
<dbReference type="PANTHER" id="PTHR21596">
    <property type="entry name" value="RIBONUCLEASE P SUBUNIT P38"/>
    <property type="match status" value="1"/>
</dbReference>
<dbReference type="Gene3D" id="3.30.70.2890">
    <property type="entry name" value="XS domain"/>
    <property type="match status" value="1"/>
</dbReference>
<proteinExistence type="predicted"/>
<feature type="domain" description="Zinc finger-XS" evidence="6">
    <location>
        <begin position="54"/>
        <end position="96"/>
    </location>
</feature>
<reference evidence="7 8" key="1">
    <citation type="submission" date="2020-10" db="EMBL/GenBank/DDBJ databases">
        <title>The Coptis chinensis genome and diversification of protoberbering-type alkaloids.</title>
        <authorList>
            <person name="Wang B."/>
            <person name="Shu S."/>
            <person name="Song C."/>
            <person name="Liu Y."/>
        </authorList>
    </citation>
    <scope>NUCLEOTIDE SEQUENCE [LARGE SCALE GENOMIC DNA]</scope>
    <source>
        <strain evidence="7">HL-2020</strain>
        <tissue evidence="7">Leaf</tissue>
    </source>
</reference>
<protein>
    <submittedName>
        <fullName evidence="7">Uncharacterized protein</fullName>
    </submittedName>
</protein>
<dbReference type="Pfam" id="PF03468">
    <property type="entry name" value="XS"/>
    <property type="match status" value="1"/>
</dbReference>
<dbReference type="Pfam" id="PF03469">
    <property type="entry name" value="XH"/>
    <property type="match status" value="1"/>
</dbReference>
<dbReference type="InterPro" id="IPR038588">
    <property type="entry name" value="XS_domain_sf"/>
</dbReference>
<feature type="coiled-coil region" evidence="3">
    <location>
        <begin position="273"/>
        <end position="328"/>
    </location>
</feature>
<dbReference type="InterPro" id="IPR005380">
    <property type="entry name" value="XS_domain"/>
</dbReference>
<evidence type="ECO:0000313" key="8">
    <source>
        <dbReference type="Proteomes" id="UP000631114"/>
    </source>
</evidence>
<keyword evidence="2" id="KW-0943">RNA-mediated gene silencing</keyword>
<sequence>MLSIFYSFAGSMASSSDEDSEISDSEIISYKEKIYEDLINGKDKVKISGELYRCPFCLGKKKQAYDYKGLLQHASGVGKGSANRSAKQKANHLAVAKYMETYLNNKPDDTHKKTKELGPIESIHEPAPVMKPSEQNVLFVWPWTGVVVNLLSKPRDRDAYSIKKEFSRYRPVGVHTMWDERERTGYAIIDFRDDWGGFKDANAFEKEFEADHHGKKYWSRRRKDPGSRKYGWFACADDYQSKGMIGEYLRRKGELKTISDIVQEAAQKKQTIVANLTSEIDAKNEDLNEWECKYNERSRSLNRVMEEKEKIQQTHNEEIRELQRTARQRTHRILYENERWSKELKSDLESRRRGIERWSKELNKREAFNERERKKLDEEKNESKMKNNSLDMASVEQKKADEDVLRLIEDQKREKEAALHKILQLEKKLDAKQKLELEIQELRGNLQVMKHMGGEDDNKLQDDMKKIDEELKDKIEEMDDLEAMNQTLLIKERKSNDELQEARKELIEGLVVILKSRTLIGIKRMGELDVKPFQNACEQRFSVKDEVKLKAVELCSLWQDHLKKPEWHPFKVVVEEGKAPKEILNEEDDKLIAVRKEWGNEVFQAITTALKEINEYNPSGRYVVPELWSFKENRKATLKEVISYILMSIKRKR</sequence>
<evidence type="ECO:0000313" key="7">
    <source>
        <dbReference type="EMBL" id="KAF9616561.1"/>
    </source>
</evidence>
<feature type="domain" description="XS" evidence="4">
    <location>
        <begin position="138"/>
        <end position="241"/>
    </location>
</feature>
<feature type="domain" description="Factor of DNA methylation 1-5/IDN2" evidence="5">
    <location>
        <begin position="523"/>
        <end position="652"/>
    </location>
</feature>
<accession>A0A835IEX8</accession>
<feature type="coiled-coil region" evidence="3">
    <location>
        <begin position="359"/>
        <end position="505"/>
    </location>
</feature>
<evidence type="ECO:0000256" key="2">
    <source>
        <dbReference type="ARBA" id="ARBA00023158"/>
    </source>
</evidence>
<keyword evidence="8" id="KW-1185">Reference proteome</keyword>
<dbReference type="Proteomes" id="UP000631114">
    <property type="component" value="Unassembled WGS sequence"/>
</dbReference>
<evidence type="ECO:0000259" key="5">
    <source>
        <dbReference type="Pfam" id="PF03469"/>
    </source>
</evidence>
<dbReference type="InterPro" id="IPR005381">
    <property type="entry name" value="Znf-XS_domain"/>
</dbReference>
<organism evidence="7 8">
    <name type="scientific">Coptis chinensis</name>
    <dbReference type="NCBI Taxonomy" id="261450"/>
    <lineage>
        <taxon>Eukaryota</taxon>
        <taxon>Viridiplantae</taxon>
        <taxon>Streptophyta</taxon>
        <taxon>Embryophyta</taxon>
        <taxon>Tracheophyta</taxon>
        <taxon>Spermatophyta</taxon>
        <taxon>Magnoliopsida</taxon>
        <taxon>Ranunculales</taxon>
        <taxon>Ranunculaceae</taxon>
        <taxon>Coptidoideae</taxon>
        <taxon>Coptis</taxon>
    </lineage>
</organism>
<dbReference type="InterPro" id="IPR045177">
    <property type="entry name" value="FDM1-5/IDN2"/>
</dbReference>
<evidence type="ECO:0000259" key="4">
    <source>
        <dbReference type="Pfam" id="PF03468"/>
    </source>
</evidence>